<gene>
    <name evidence="3" type="ORF">METZ01_LOCUS114230</name>
</gene>
<dbReference type="EMBL" id="UINC01014381">
    <property type="protein sequence ID" value="SVA61376.1"/>
    <property type="molecule type" value="Genomic_DNA"/>
</dbReference>
<dbReference type="PROSITE" id="PS50293">
    <property type="entry name" value="TPR_REGION"/>
    <property type="match status" value="1"/>
</dbReference>
<proteinExistence type="predicted"/>
<accession>A0A381X9E9</accession>
<dbReference type="PANTHER" id="PTHR44858:SF1">
    <property type="entry name" value="UDP-N-ACETYLGLUCOSAMINE--PEPTIDE N-ACETYLGLUCOSAMINYLTRANSFERASE SPINDLY-RELATED"/>
    <property type="match status" value="1"/>
</dbReference>
<dbReference type="InterPro" id="IPR019734">
    <property type="entry name" value="TPR_rpt"/>
</dbReference>
<evidence type="ECO:0000256" key="1">
    <source>
        <dbReference type="ARBA" id="ARBA00022737"/>
    </source>
</evidence>
<dbReference type="AlphaFoldDB" id="A0A381X9E9"/>
<organism evidence="3">
    <name type="scientific">marine metagenome</name>
    <dbReference type="NCBI Taxonomy" id="408172"/>
    <lineage>
        <taxon>unclassified sequences</taxon>
        <taxon>metagenomes</taxon>
        <taxon>ecological metagenomes</taxon>
    </lineage>
</organism>
<keyword evidence="2" id="KW-0802">TPR repeat</keyword>
<protein>
    <submittedName>
        <fullName evidence="3">Uncharacterized protein</fullName>
    </submittedName>
</protein>
<dbReference type="InterPro" id="IPR050498">
    <property type="entry name" value="Ycf3"/>
</dbReference>
<dbReference type="SUPFAM" id="SSF48452">
    <property type="entry name" value="TPR-like"/>
    <property type="match status" value="1"/>
</dbReference>
<dbReference type="PANTHER" id="PTHR44858">
    <property type="entry name" value="TETRATRICOPEPTIDE REPEAT PROTEIN 6"/>
    <property type="match status" value="1"/>
</dbReference>
<name>A0A381X9E9_9ZZZZ</name>
<dbReference type="PROSITE" id="PS50005">
    <property type="entry name" value="TPR"/>
    <property type="match status" value="1"/>
</dbReference>
<dbReference type="Gene3D" id="1.25.40.10">
    <property type="entry name" value="Tetratricopeptide repeat domain"/>
    <property type="match status" value="1"/>
</dbReference>
<dbReference type="InterPro" id="IPR011990">
    <property type="entry name" value="TPR-like_helical_dom_sf"/>
</dbReference>
<reference evidence="3" key="1">
    <citation type="submission" date="2018-05" db="EMBL/GenBank/DDBJ databases">
        <authorList>
            <person name="Lanie J.A."/>
            <person name="Ng W.-L."/>
            <person name="Kazmierczak K.M."/>
            <person name="Andrzejewski T.M."/>
            <person name="Davidsen T.M."/>
            <person name="Wayne K.J."/>
            <person name="Tettelin H."/>
            <person name="Glass J.I."/>
            <person name="Rusch D."/>
            <person name="Podicherti R."/>
            <person name="Tsui H.-C.T."/>
            <person name="Winkler M.E."/>
        </authorList>
    </citation>
    <scope>NUCLEOTIDE SEQUENCE</scope>
</reference>
<keyword evidence="1" id="KW-0677">Repeat</keyword>
<dbReference type="SMART" id="SM00028">
    <property type="entry name" value="TPR"/>
    <property type="match status" value="2"/>
</dbReference>
<sequence length="120" mass="13864">MAFFENKEIKNRKKELSLRPDDPAAHFNLGTAYDKAGKIRDAVKEFEETIKIHPNSAEAHFNLGVLYGTLNQGEKAILHILKAGNHFGEKNDPVNKMESRRLLKEFYRKFGFKPEDMTDR</sequence>
<dbReference type="Pfam" id="PF13414">
    <property type="entry name" value="TPR_11"/>
    <property type="match status" value="1"/>
</dbReference>
<evidence type="ECO:0000313" key="3">
    <source>
        <dbReference type="EMBL" id="SVA61376.1"/>
    </source>
</evidence>
<evidence type="ECO:0000256" key="2">
    <source>
        <dbReference type="ARBA" id="ARBA00022803"/>
    </source>
</evidence>